<dbReference type="CDD" id="cd12871">
    <property type="entry name" value="Bacuni_01323_like"/>
    <property type="match status" value="1"/>
</dbReference>
<feature type="domain" description="DUF4595" evidence="2">
    <location>
        <begin position="60"/>
        <end position="252"/>
    </location>
</feature>
<gene>
    <name evidence="3" type="ORF">HMPREF1068_01766</name>
</gene>
<organism evidence="3 4">
    <name type="scientific">Bacteroides nordii CL02T12C05</name>
    <dbReference type="NCBI Taxonomy" id="997884"/>
    <lineage>
        <taxon>Bacteria</taxon>
        <taxon>Pseudomonadati</taxon>
        <taxon>Bacteroidota</taxon>
        <taxon>Bacteroidia</taxon>
        <taxon>Bacteroidales</taxon>
        <taxon>Bacteroidaceae</taxon>
        <taxon>Bacteroides</taxon>
    </lineage>
</organism>
<dbReference type="Pfam" id="PF15283">
    <property type="entry name" value="DUF4595"/>
    <property type="match status" value="1"/>
</dbReference>
<dbReference type="Gene3D" id="2.40.160.190">
    <property type="match status" value="1"/>
</dbReference>
<evidence type="ECO:0000313" key="3">
    <source>
        <dbReference type="EMBL" id="EIY52219.1"/>
    </source>
</evidence>
<evidence type="ECO:0000313" key="4">
    <source>
        <dbReference type="Proteomes" id="UP000003089"/>
    </source>
</evidence>
<keyword evidence="4" id="KW-1185">Reference proteome</keyword>
<dbReference type="eggNOG" id="ENOG50308W8">
    <property type="taxonomic scope" value="Bacteria"/>
</dbReference>
<dbReference type="PROSITE" id="PS51257">
    <property type="entry name" value="PROKAR_LIPOPROTEIN"/>
    <property type="match status" value="1"/>
</dbReference>
<dbReference type="AlphaFoldDB" id="I9GYJ7"/>
<dbReference type="RefSeq" id="WP_007484804.1">
    <property type="nucleotide sequence ID" value="NZ_JH724314.1"/>
</dbReference>
<dbReference type="STRING" id="997884.HMPREF1068_01766"/>
<protein>
    <recommendedName>
        <fullName evidence="2">DUF4595 domain-containing protein</fullName>
    </recommendedName>
</protein>
<dbReference type="EMBL" id="AGXS01000015">
    <property type="protein sequence ID" value="EIY52219.1"/>
    <property type="molecule type" value="Genomic_DNA"/>
</dbReference>
<dbReference type="HOGENOM" id="CLU_083244_0_0_10"/>
<comment type="caution">
    <text evidence="3">The sequence shown here is derived from an EMBL/GenBank/DDBJ whole genome shotgun (WGS) entry which is preliminary data.</text>
</comment>
<dbReference type="Proteomes" id="UP000003089">
    <property type="component" value="Unassembled WGS sequence"/>
</dbReference>
<proteinExistence type="predicted"/>
<feature type="chain" id="PRO_5003720960" description="DUF4595 domain-containing protein" evidence="1">
    <location>
        <begin position="19"/>
        <end position="277"/>
    </location>
</feature>
<accession>I9GYJ7</accession>
<reference evidence="3 4" key="1">
    <citation type="submission" date="2012-02" db="EMBL/GenBank/DDBJ databases">
        <title>The Genome Sequence of Bacteroides nordii CL02T12C05.</title>
        <authorList>
            <consortium name="The Broad Institute Genome Sequencing Platform"/>
            <person name="Earl A."/>
            <person name="Ward D."/>
            <person name="Feldgarden M."/>
            <person name="Gevers D."/>
            <person name="Zitomersky N.L."/>
            <person name="Coyne M.J."/>
            <person name="Comstock L.E."/>
            <person name="Young S.K."/>
            <person name="Zeng Q."/>
            <person name="Gargeya S."/>
            <person name="Fitzgerald M."/>
            <person name="Haas B."/>
            <person name="Abouelleil A."/>
            <person name="Alvarado L."/>
            <person name="Arachchi H.M."/>
            <person name="Berlin A."/>
            <person name="Chapman S.B."/>
            <person name="Gearin G."/>
            <person name="Goldberg J."/>
            <person name="Griggs A."/>
            <person name="Gujja S."/>
            <person name="Hansen M."/>
            <person name="Heiman D."/>
            <person name="Howarth C."/>
            <person name="Larimer J."/>
            <person name="Lui A."/>
            <person name="MacDonald P.J.P."/>
            <person name="McCowen C."/>
            <person name="Montmayeur A."/>
            <person name="Murphy C."/>
            <person name="Neiman D."/>
            <person name="Pearson M."/>
            <person name="Priest M."/>
            <person name="Roberts A."/>
            <person name="Saif S."/>
            <person name="Shea T."/>
            <person name="Sisk P."/>
            <person name="Stolte C."/>
            <person name="Sykes S."/>
            <person name="Wortman J."/>
            <person name="Nusbaum C."/>
            <person name="Birren B."/>
        </authorList>
    </citation>
    <scope>NUCLEOTIDE SEQUENCE [LARGE SCALE GENOMIC DNA]</scope>
    <source>
        <strain evidence="3 4">CL02T12C05</strain>
    </source>
</reference>
<dbReference type="InterPro" id="IPR027931">
    <property type="entry name" value="DUF4595"/>
</dbReference>
<feature type="signal peptide" evidence="1">
    <location>
        <begin position="1"/>
        <end position="18"/>
    </location>
</feature>
<dbReference type="PATRIC" id="fig|997884.3.peg.1797"/>
<sequence length="277" mass="30924">MKQTRLYLSILFLLSLVAACNKDEEETENRTKLLTVTETTGSGSEKVTTKQEFAFNNELLQKHTTTQTYTDLWLEAKYTHTIATQLSYEPGKVIITDEAGNESTYIMDDEGRATSCTRNEPGGNIRTYTFSYSTSEDGILTGIKENINGKPYSEITITFLQEGTISISESSNNYQNTFIASTNSAYPGISNTMSRLPWLFLAERYPLSLHTEALYANILGAPLPILPGRLDIEGSDEITTYSYSADKNGYIIDCAGRTSVSSGRSWSRYVQYAYTSY</sequence>
<keyword evidence="1" id="KW-0732">Signal</keyword>
<name>I9GYJ7_9BACE</name>
<evidence type="ECO:0000259" key="2">
    <source>
        <dbReference type="Pfam" id="PF15283"/>
    </source>
</evidence>
<evidence type="ECO:0000256" key="1">
    <source>
        <dbReference type="SAM" id="SignalP"/>
    </source>
</evidence>